<gene>
    <name evidence="3" type="ORF">BB558_005782</name>
</gene>
<feature type="compositionally biased region" description="Basic residues" evidence="1">
    <location>
        <begin position="650"/>
        <end position="659"/>
    </location>
</feature>
<organism evidence="3 4">
    <name type="scientific">Smittium angustum</name>
    <dbReference type="NCBI Taxonomy" id="133377"/>
    <lineage>
        <taxon>Eukaryota</taxon>
        <taxon>Fungi</taxon>
        <taxon>Fungi incertae sedis</taxon>
        <taxon>Zoopagomycota</taxon>
        <taxon>Kickxellomycotina</taxon>
        <taxon>Harpellomycetes</taxon>
        <taxon>Harpellales</taxon>
        <taxon>Legeriomycetaceae</taxon>
        <taxon>Smittium</taxon>
    </lineage>
</organism>
<feature type="domain" description="DUF7082" evidence="2">
    <location>
        <begin position="269"/>
        <end position="421"/>
    </location>
</feature>
<accession>A0A2U1IZL5</accession>
<feature type="region of interest" description="Disordered" evidence="1">
    <location>
        <begin position="633"/>
        <end position="668"/>
    </location>
</feature>
<dbReference type="Proteomes" id="UP000245591">
    <property type="component" value="Unassembled WGS sequence"/>
</dbReference>
<dbReference type="InterPro" id="IPR055509">
    <property type="entry name" value="DUF7082"/>
</dbReference>
<evidence type="ECO:0000259" key="2">
    <source>
        <dbReference type="Pfam" id="PF23305"/>
    </source>
</evidence>
<dbReference type="EMBL" id="MBFU01000579">
    <property type="protein sequence ID" value="PVZ98227.1"/>
    <property type="molecule type" value="Genomic_DNA"/>
</dbReference>
<comment type="caution">
    <text evidence="3">The sequence shown here is derived from an EMBL/GenBank/DDBJ whole genome shotgun (WGS) entry which is preliminary data.</text>
</comment>
<reference evidence="3 4" key="1">
    <citation type="journal article" date="2018" name="MBio">
        <title>Comparative Genomics Reveals the Core Gene Toolbox for the Fungus-Insect Symbiosis.</title>
        <authorList>
            <person name="Wang Y."/>
            <person name="Stata M."/>
            <person name="Wang W."/>
            <person name="Stajich J.E."/>
            <person name="White M.M."/>
            <person name="Moncalvo J.M."/>
        </authorList>
    </citation>
    <scope>NUCLEOTIDE SEQUENCE [LARGE SCALE GENOMIC DNA]</scope>
    <source>
        <strain evidence="3 4">AUS-126-30</strain>
    </source>
</reference>
<dbReference type="Pfam" id="PF23305">
    <property type="entry name" value="DUF7082"/>
    <property type="match status" value="1"/>
</dbReference>
<sequence length="1020" mass="113787">NTNFNNTKAIQHRNTDNVKEKDFTDCKDISFLSSGYTPNQNKGIITKPAFNTCLGLSTIPVMNGENTMKNGINNVNDPNNTSNYMLFLNGNNRYETSQDQYYRNFENQGQLEPITKNENEQKYMISNNQTEQKKNFDCSGNMVQNFLDIANSGTVGVNLGSNMLIDQLVYQNNANNKSQKNNNTGLGFGPGGMVASAIGNSHTNHNEINRLSQGLYQPAYGTETRKSSDQFQNIMIKSPMYNGMYGSMAFGGINNGILGGSTGSLLNRTNIVFEGNLETMVTGWTNEEMGCKRRLVQFWRRSEASNIVCSFKPIRTYERSPNNIVVSCIYWENKNDYFITSVDCIHLLESLIAVRFTVEEKNRIRRNLEGFRPLTASKCKADSSDFYKLIMSYPNPKPRNIEKDVKVFKWKNLSNALKKIIGKYTSSSRSGNKNIHQFQRQFNLGTFPISPLKDISESPLLTPEFRFANKINRDPKMKIENPYPFYEYSSFKNENFPGGNVYYGGKIVGGNNQYFGMMQNNTNFGSITDGSQESEGVPLIDRSKKRNYNETFEPIKGSENTQSTGIIGGMSTDNANIFEESLLNSNKSLVSGNPNVVNNTDYNFLFGDNKGLPFILSESSGMSKGYINNFNVNTRKNEGNKSSNSGSQAQKRKSQKKTKEKLQNNKTADNFYSSMMDQNSIYTQTEQNLKSTDGASDMKKLDMVVNDIGNIGINTSNESAQAIIDQVCGNYFVPSSSTDLANAIMTPPIASNFGERSGTENCKVFGNDSYSNSTKNNTTNNNGMDACNKNLQNIFQSTDINFNNVFMDGFGNSPMISYSTQTNANINEVENSNADSNTNLLDSTLFYFDQNQNQQAIKNENRGLGIGNCISNSNNTHLMVNGEIGMTYNSTSNENNKASSTNFTSIADQQSLNKISNNSLNIFDTGNDNWGLQAHPCESSSESIMTSIGEICKESSSILSHYELYQGNTLGVPEKIGNYHQNGYILNDNAAELKQNENSPIFYGNLVEGQNGKVYYKETF</sequence>
<proteinExistence type="predicted"/>
<dbReference type="AlphaFoldDB" id="A0A2U1IZL5"/>
<evidence type="ECO:0000313" key="4">
    <source>
        <dbReference type="Proteomes" id="UP000245591"/>
    </source>
</evidence>
<protein>
    <recommendedName>
        <fullName evidence="2">DUF7082 domain-containing protein</fullName>
    </recommendedName>
</protein>
<evidence type="ECO:0000256" key="1">
    <source>
        <dbReference type="SAM" id="MobiDB-lite"/>
    </source>
</evidence>
<dbReference type="GO" id="GO:0005634">
    <property type="term" value="C:nucleus"/>
    <property type="evidence" value="ECO:0007669"/>
    <property type="project" value="TreeGrafter"/>
</dbReference>
<feature type="compositionally biased region" description="Low complexity" evidence="1">
    <location>
        <begin position="640"/>
        <end position="649"/>
    </location>
</feature>
<dbReference type="PANTHER" id="PTHR39463">
    <property type="entry name" value="MEDUSA"/>
    <property type="match status" value="1"/>
</dbReference>
<name>A0A2U1IZL5_SMIAN</name>
<feature type="non-terminal residue" evidence="3">
    <location>
        <position position="1"/>
    </location>
</feature>
<keyword evidence="4" id="KW-1185">Reference proteome</keyword>
<evidence type="ECO:0000313" key="3">
    <source>
        <dbReference type="EMBL" id="PVZ98227.1"/>
    </source>
</evidence>
<dbReference type="PANTHER" id="PTHR39463:SF1">
    <property type="entry name" value="MEDUSA"/>
    <property type="match status" value="1"/>
</dbReference>